<evidence type="ECO:0000313" key="4">
    <source>
        <dbReference type="Proteomes" id="UP001597546"/>
    </source>
</evidence>
<name>A0ABW5TMS2_9SPHI</name>
<proteinExistence type="predicted"/>
<evidence type="ECO:0000256" key="1">
    <source>
        <dbReference type="SAM" id="SignalP"/>
    </source>
</evidence>
<dbReference type="SUPFAM" id="SSF49464">
    <property type="entry name" value="Carboxypeptidase regulatory domain-like"/>
    <property type="match status" value="1"/>
</dbReference>
<dbReference type="Gene3D" id="2.60.40.1120">
    <property type="entry name" value="Carboxypeptidase-like, regulatory domain"/>
    <property type="match status" value="1"/>
</dbReference>
<dbReference type="InterPro" id="IPR008969">
    <property type="entry name" value="CarboxyPept-like_regulatory"/>
</dbReference>
<feature type="chain" id="PRO_5045773077" evidence="1">
    <location>
        <begin position="19"/>
        <end position="905"/>
    </location>
</feature>
<dbReference type="SUPFAM" id="SSF56935">
    <property type="entry name" value="Porins"/>
    <property type="match status" value="1"/>
</dbReference>
<keyword evidence="4" id="KW-1185">Reference proteome</keyword>
<keyword evidence="1" id="KW-0732">Signal</keyword>
<accession>A0ABW5TMS2</accession>
<reference evidence="4" key="1">
    <citation type="journal article" date="2019" name="Int. J. Syst. Evol. Microbiol.">
        <title>The Global Catalogue of Microorganisms (GCM) 10K type strain sequencing project: providing services to taxonomists for standard genome sequencing and annotation.</title>
        <authorList>
            <consortium name="The Broad Institute Genomics Platform"/>
            <consortium name="The Broad Institute Genome Sequencing Center for Infectious Disease"/>
            <person name="Wu L."/>
            <person name="Ma J."/>
        </authorList>
    </citation>
    <scope>NUCLEOTIDE SEQUENCE [LARGE SCALE GENOMIC DNA]</scope>
    <source>
        <strain evidence="4">KCTC 42456</strain>
    </source>
</reference>
<dbReference type="EMBL" id="JBHULV010000004">
    <property type="protein sequence ID" value="MFD2730224.1"/>
    <property type="molecule type" value="Genomic_DNA"/>
</dbReference>
<dbReference type="Pfam" id="PF14905">
    <property type="entry name" value="OMP_b-brl_3"/>
    <property type="match status" value="1"/>
</dbReference>
<dbReference type="InterPro" id="IPR041700">
    <property type="entry name" value="OMP_b-brl_3"/>
</dbReference>
<evidence type="ECO:0000259" key="2">
    <source>
        <dbReference type="Pfam" id="PF14905"/>
    </source>
</evidence>
<dbReference type="RefSeq" id="WP_379048176.1">
    <property type="nucleotide sequence ID" value="NZ_JBHSKW010000070.1"/>
</dbReference>
<protein>
    <submittedName>
        <fullName evidence="3">Outer membrane beta-barrel protein</fullName>
    </submittedName>
</protein>
<dbReference type="Pfam" id="PF13715">
    <property type="entry name" value="CarbopepD_reg_2"/>
    <property type="match status" value="1"/>
</dbReference>
<gene>
    <name evidence="3" type="ORF">ACFSSE_00755</name>
</gene>
<feature type="signal peptide" evidence="1">
    <location>
        <begin position="1"/>
        <end position="18"/>
    </location>
</feature>
<comment type="caution">
    <text evidence="3">The sequence shown here is derived from an EMBL/GenBank/DDBJ whole genome shotgun (WGS) entry which is preliminary data.</text>
</comment>
<dbReference type="Proteomes" id="UP001597546">
    <property type="component" value="Unassembled WGS sequence"/>
</dbReference>
<evidence type="ECO:0000313" key="3">
    <source>
        <dbReference type="EMBL" id="MFD2730224.1"/>
    </source>
</evidence>
<feature type="domain" description="Outer membrane protein beta-barrel" evidence="2">
    <location>
        <begin position="430"/>
        <end position="883"/>
    </location>
</feature>
<sequence length="905" mass="101271">MKKFILLSLLITSLSALKAQTNMQVTGIVKDTTNLSVIGASVQLATAKDTILTSTNVDGVFSFSNIKAAQFSITIKGLGYQTVKKTYTFSPNSTSEALTPFILKNDAKMLNEVVVNGTPDVTVKEDTLQYRVDSYQLKENALAEDLLKKLPGIEVDKDGNVTAQGKAVTKIRINGKDFFGGDVKTATQQLPASVLRNVQVIDDYGDQANITGVRDGEADKILNFTIREDKNKGYLARGIVGGGNEDRYQASVFLASFNNTQQLALLGNLNNTNANIFNLTSGSTGGGRGRRGGNANSDGLTNVNSIGFNYKDEWGKKITAYGSYSFTNRDNATVSSSLQEILAQDNVFRNNNINNANTLSNDHRINFNFEYKIDTLNYLKITPNISFGKNNSDNLNIFDINTQRTNSNGTSLNLNDVTTPNYGGEILYNHRFGAKARNLSLNADFSSSSTSQNQNYLYELDNTLSGQIERYQQQLINGDNRNNNVGIRVSYQEPISDTKNLEFNYAYGFARADNDRIVRNADTEGVEPVLDIDQSNQFTFDFITNRFGVNYRVNEKKYNYSLGFSAQPSVLKSNTDVPDRNITNLFPSARFSYKFSKTKELSFRYDGRANQPTYTQLQPITDQSNAQFWVTGNSDLIPEFTNSMSLRYNNYDFASGNVLFTNLSFNTTNDKVTTNTISFPITSDSTVLQENRFLNTDGYYTVNGFYAFSKPFQEKKYTLRFRGSAIYNNNISFIDNIKNEGRNLILSQRLGFQVNAVSWLEFTPEATYTYNKNTNTKNTRANAEINSLGFGLDTKIYFLKTWIFGGNLEKTFNSGFSTINTNPLIINSYLEKQFFKDKRASLKLQAFDILDQNTSLAFVATGNTSTLSQSNRLSRYFMMSLTFNISKFAGNSTNIPDMGGERRYR</sequence>
<organism evidence="3 4">
    <name type="scientific">Pedobacter alpinus</name>
    <dbReference type="NCBI Taxonomy" id="1590643"/>
    <lineage>
        <taxon>Bacteria</taxon>
        <taxon>Pseudomonadati</taxon>
        <taxon>Bacteroidota</taxon>
        <taxon>Sphingobacteriia</taxon>
        <taxon>Sphingobacteriales</taxon>
        <taxon>Sphingobacteriaceae</taxon>
        <taxon>Pedobacter</taxon>
    </lineage>
</organism>